<dbReference type="CDD" id="cd03230">
    <property type="entry name" value="ABC_DR_subfamily_A"/>
    <property type="match status" value="1"/>
</dbReference>
<dbReference type="STRING" id="1673428.CPM_0514"/>
<accession>A0A1N5TER2</accession>
<keyword evidence="3" id="KW-0067">ATP-binding</keyword>
<evidence type="ECO:0000256" key="3">
    <source>
        <dbReference type="ARBA" id="ARBA00022840"/>
    </source>
</evidence>
<dbReference type="GO" id="GO:0016887">
    <property type="term" value="F:ATP hydrolysis activity"/>
    <property type="evidence" value="ECO:0007669"/>
    <property type="project" value="InterPro"/>
</dbReference>
<evidence type="ECO:0000313" key="5">
    <source>
        <dbReference type="EMBL" id="SIM46575.1"/>
    </source>
</evidence>
<dbReference type="InterPro" id="IPR027417">
    <property type="entry name" value="P-loop_NTPase"/>
</dbReference>
<feature type="domain" description="ABC transporter" evidence="4">
    <location>
        <begin position="7"/>
        <end position="223"/>
    </location>
</feature>
<dbReference type="KEGG" id="cdiv:CPM_0514"/>
<dbReference type="PROSITE" id="PS00211">
    <property type="entry name" value="ABC_TRANSPORTER_1"/>
    <property type="match status" value="1"/>
</dbReference>
<evidence type="ECO:0000313" key="7">
    <source>
        <dbReference type="Proteomes" id="UP000187822"/>
    </source>
</evidence>
<dbReference type="InterPro" id="IPR003439">
    <property type="entry name" value="ABC_transporter-like_ATP-bd"/>
</dbReference>
<dbReference type="Gene3D" id="3.40.50.300">
    <property type="entry name" value="P-loop containing nucleotide triphosphate hydrolases"/>
    <property type="match status" value="1"/>
</dbReference>
<sequence>MQYNSLIECEKVSKTYGIFRKNRALDNVSLNIKKGEIVCIVGPNGAGKSTLLKILANVIANYQGRISVFGKIRYVPENSVYFQNMTGKENLNYYAKIFGKTKADVIKIMEKLDLKDSKVIANGYSKGMKRKLDIAKAMIAESDILLMDEPFDGLEPKICDELISYIMELKSAGYSFIISSHELSKVQKISDRIIFLNAGKIKTEESIVSNKYIYIEFEGEYNFSERIDDKSVEMIEKGENYTIIKIIEERPQWEVIANLISKGLKITSFSRESLESLYRRVYEK</sequence>
<reference evidence="7" key="2">
    <citation type="submission" date="2016-06" db="EMBL/GenBank/DDBJ databases">
        <authorList>
            <person name="Toshchakov V.S."/>
        </authorList>
    </citation>
    <scope>NUCLEOTIDE SEQUENCE [LARGE SCALE GENOMIC DNA]</scope>
    <source>
        <strain>PM4 (JCM 30641</strain>
        <strain evidence="7">\VKM B-2940)</strain>
    </source>
</reference>
<dbReference type="Proteomes" id="UP000195607">
    <property type="component" value="Chromosome I"/>
</dbReference>
<dbReference type="PANTHER" id="PTHR42939:SF1">
    <property type="entry name" value="ABC TRANSPORTER ATP-BINDING PROTEIN ALBC-RELATED"/>
    <property type="match status" value="1"/>
</dbReference>
<evidence type="ECO:0000259" key="4">
    <source>
        <dbReference type="PROSITE" id="PS50893"/>
    </source>
</evidence>
<dbReference type="InterPro" id="IPR003593">
    <property type="entry name" value="AAA+_ATPase"/>
</dbReference>
<organism evidence="5 8">
    <name type="scientific">Cuniculiplasma divulgatum</name>
    <dbReference type="NCBI Taxonomy" id="1673428"/>
    <lineage>
        <taxon>Archaea</taxon>
        <taxon>Methanobacteriati</taxon>
        <taxon>Thermoplasmatota</taxon>
        <taxon>Thermoplasmata</taxon>
        <taxon>Thermoplasmatales</taxon>
        <taxon>Cuniculiplasmataceae</taxon>
        <taxon>Cuniculiplasma</taxon>
    </lineage>
</organism>
<dbReference type="InterPro" id="IPR051782">
    <property type="entry name" value="ABC_Transporter_VariousFunc"/>
</dbReference>
<dbReference type="EMBL" id="LT719092">
    <property type="protein sequence ID" value="SJK84394.1"/>
    <property type="molecule type" value="Genomic_DNA"/>
</dbReference>
<dbReference type="SMART" id="SM00382">
    <property type="entry name" value="AAA"/>
    <property type="match status" value="1"/>
</dbReference>
<evidence type="ECO:0000256" key="1">
    <source>
        <dbReference type="ARBA" id="ARBA00022448"/>
    </source>
</evidence>
<keyword evidence="2" id="KW-0547">Nucleotide-binding</keyword>
<reference evidence="6" key="3">
    <citation type="submission" date="2016-06" db="EMBL/GenBank/DDBJ databases">
        <authorList>
            <person name="Olsen C.W."/>
            <person name="Carey S."/>
            <person name="Hinshaw L."/>
            <person name="Karasin A.I."/>
        </authorList>
    </citation>
    <scope>NUCLEOTIDE SEQUENCE [LARGE SCALE GENOMIC DNA]</scope>
    <source>
        <strain evidence="6">PM4</strain>
    </source>
</reference>
<reference evidence="5 8" key="1">
    <citation type="submission" date="2016-04" db="EMBL/GenBank/DDBJ databases">
        <authorList>
            <person name="Evans L.H."/>
            <person name="Alamgir A."/>
            <person name="Owens N."/>
            <person name="Weber N.D."/>
            <person name="Virtaneva K."/>
            <person name="Barbian K."/>
            <person name="Babar A."/>
            <person name="Rosenke K."/>
        </authorList>
    </citation>
    <scope>NUCLEOTIDE SEQUENCE [LARGE SCALE GENOMIC DNA]</scope>
    <source>
        <strain evidence="5">S5</strain>
        <strain evidence="8">S5(T) (JCM 30642 \VKM B-2941)</strain>
    </source>
</reference>
<keyword evidence="7" id="KW-1185">Reference proteome</keyword>
<dbReference type="PROSITE" id="PS50893">
    <property type="entry name" value="ABC_TRANSPORTER_2"/>
    <property type="match status" value="1"/>
</dbReference>
<protein>
    <submittedName>
        <fullName evidence="5">Pep5E family ABC transporter ATPase</fullName>
    </submittedName>
</protein>
<proteinExistence type="predicted"/>
<dbReference type="SUPFAM" id="SSF52540">
    <property type="entry name" value="P-loop containing nucleoside triphosphate hydrolases"/>
    <property type="match status" value="1"/>
</dbReference>
<evidence type="ECO:0000313" key="8">
    <source>
        <dbReference type="Proteomes" id="UP000195607"/>
    </source>
</evidence>
<name>A0A1N5TER2_9ARCH</name>
<dbReference type="Pfam" id="PF00005">
    <property type="entry name" value="ABC_tran"/>
    <property type="match status" value="1"/>
</dbReference>
<dbReference type="GO" id="GO:0005524">
    <property type="term" value="F:ATP binding"/>
    <property type="evidence" value="ECO:0007669"/>
    <property type="project" value="UniProtKB-KW"/>
</dbReference>
<gene>
    <name evidence="6" type="ORF">CPM_0514</name>
    <name evidence="5" type="ORF">CSP5_0542</name>
</gene>
<evidence type="ECO:0000256" key="2">
    <source>
        <dbReference type="ARBA" id="ARBA00022741"/>
    </source>
</evidence>
<dbReference type="InterPro" id="IPR017871">
    <property type="entry name" value="ABC_transporter-like_CS"/>
</dbReference>
<evidence type="ECO:0000313" key="6">
    <source>
        <dbReference type="EMBL" id="SJK84394.1"/>
    </source>
</evidence>
<dbReference type="PANTHER" id="PTHR42939">
    <property type="entry name" value="ABC TRANSPORTER ATP-BINDING PROTEIN ALBC-RELATED"/>
    <property type="match status" value="1"/>
</dbReference>
<dbReference type="AlphaFoldDB" id="A0A1N5TER2"/>
<dbReference type="EMBL" id="LT671858">
    <property type="protein sequence ID" value="SIM46575.1"/>
    <property type="molecule type" value="Genomic_DNA"/>
</dbReference>
<dbReference type="Proteomes" id="UP000187822">
    <property type="component" value="Chromosome I"/>
</dbReference>
<keyword evidence="1" id="KW-0813">Transport</keyword>
<dbReference type="RefSeq" id="WP_172399378.1">
    <property type="nucleotide sequence ID" value="NZ_LT671858.1"/>
</dbReference>
<dbReference type="GeneID" id="41587838"/>